<dbReference type="InterPro" id="IPR006311">
    <property type="entry name" value="TAT_signal"/>
</dbReference>
<dbReference type="Proteomes" id="UP001147653">
    <property type="component" value="Unassembled WGS sequence"/>
</dbReference>
<evidence type="ECO:0000259" key="1">
    <source>
        <dbReference type="Pfam" id="PF12682"/>
    </source>
</evidence>
<dbReference type="GO" id="GO:0010181">
    <property type="term" value="F:FMN binding"/>
    <property type="evidence" value="ECO:0007669"/>
    <property type="project" value="InterPro"/>
</dbReference>
<keyword evidence="3" id="KW-1185">Reference proteome</keyword>
<dbReference type="AlphaFoldDB" id="A0A9X3SBF8"/>
<dbReference type="RefSeq" id="WP_270025654.1">
    <property type="nucleotide sequence ID" value="NZ_JAPDDP010000021.1"/>
</dbReference>
<accession>A0A9X3SBF8</accession>
<dbReference type="InterPro" id="IPR029039">
    <property type="entry name" value="Flavoprotein-like_sf"/>
</dbReference>
<evidence type="ECO:0000313" key="2">
    <source>
        <dbReference type="EMBL" id="MDA0181340.1"/>
    </source>
</evidence>
<dbReference type="PROSITE" id="PS51318">
    <property type="entry name" value="TAT"/>
    <property type="match status" value="1"/>
</dbReference>
<feature type="domain" description="Flavodoxin-like" evidence="1">
    <location>
        <begin position="72"/>
        <end position="213"/>
    </location>
</feature>
<protein>
    <submittedName>
        <fullName evidence="2">Twin-arginine translocation signal domain-containing protein</fullName>
    </submittedName>
</protein>
<dbReference type="PROSITE" id="PS51257">
    <property type="entry name" value="PROKAR_LIPOPROTEIN"/>
    <property type="match status" value="1"/>
</dbReference>
<name>A0A9X3SBF8_9ACTN</name>
<gene>
    <name evidence="2" type="ORF">OJ997_13625</name>
</gene>
<dbReference type="Pfam" id="PF12682">
    <property type="entry name" value="Flavodoxin_4"/>
    <property type="match status" value="1"/>
</dbReference>
<sequence length="219" mass="24680">MGRVGMDMHDANSIDRRSFLRIAAVGAAGATLTACGADAVSEARERRSILLAYFSRPGENYHFGGRRNLKVGNTEVLARTIRQRLGCDVYRIREVDRYPTDYEETVRRNVEEQDADARPAIVRPPASIARYDVIILASPIWNVRAPMIMSTFAERYDFSGKTVYPVTTHAMSELGTTPEVYEEACKGARIGTGLAVQGERVRQAREEVDAWLRRTRLRR</sequence>
<dbReference type="EMBL" id="JAPDDP010000021">
    <property type="protein sequence ID" value="MDA0181340.1"/>
    <property type="molecule type" value="Genomic_DNA"/>
</dbReference>
<evidence type="ECO:0000313" key="3">
    <source>
        <dbReference type="Proteomes" id="UP001147653"/>
    </source>
</evidence>
<dbReference type="SUPFAM" id="SSF52218">
    <property type="entry name" value="Flavoproteins"/>
    <property type="match status" value="1"/>
</dbReference>
<dbReference type="PANTHER" id="PTHR39201">
    <property type="entry name" value="EXPORTED PROTEIN-RELATED"/>
    <property type="match status" value="1"/>
</dbReference>
<dbReference type="PANTHER" id="PTHR39201:SF1">
    <property type="entry name" value="FLAVODOXIN-LIKE DOMAIN-CONTAINING PROTEIN"/>
    <property type="match status" value="1"/>
</dbReference>
<organism evidence="2 3">
    <name type="scientific">Solirubrobacter phytolaccae</name>
    <dbReference type="NCBI Taxonomy" id="1404360"/>
    <lineage>
        <taxon>Bacteria</taxon>
        <taxon>Bacillati</taxon>
        <taxon>Actinomycetota</taxon>
        <taxon>Thermoleophilia</taxon>
        <taxon>Solirubrobacterales</taxon>
        <taxon>Solirubrobacteraceae</taxon>
        <taxon>Solirubrobacter</taxon>
    </lineage>
</organism>
<dbReference type="InterPro" id="IPR008254">
    <property type="entry name" value="Flavodoxin/NO_synth"/>
</dbReference>
<comment type="caution">
    <text evidence="2">The sequence shown here is derived from an EMBL/GenBank/DDBJ whole genome shotgun (WGS) entry which is preliminary data.</text>
</comment>
<proteinExistence type="predicted"/>
<dbReference type="Gene3D" id="3.40.50.360">
    <property type="match status" value="1"/>
</dbReference>
<reference evidence="2" key="1">
    <citation type="submission" date="2022-10" db="EMBL/GenBank/DDBJ databases">
        <title>The WGS of Solirubrobacter phytolaccae KCTC 29190.</title>
        <authorList>
            <person name="Jiang Z."/>
        </authorList>
    </citation>
    <scope>NUCLEOTIDE SEQUENCE</scope>
    <source>
        <strain evidence="2">KCTC 29190</strain>
    </source>
</reference>